<reference evidence="2 3" key="1">
    <citation type="journal article" date="2016" name="Front. Microbiol.">
        <title>Comprehensive Phylogenetic Analysis of Bovine Non-aureus Staphylococci Species Based on Whole-Genome Sequencing.</title>
        <authorList>
            <person name="Naushad S."/>
            <person name="Barkema H.W."/>
            <person name="Luby C."/>
            <person name="Condas L.A."/>
            <person name="Nobrega D.B."/>
            <person name="Carson D.A."/>
            <person name="De Buck J."/>
        </authorList>
    </citation>
    <scope>NUCLEOTIDE SEQUENCE [LARGE SCALE GENOMIC DNA]</scope>
    <source>
        <strain evidence="2 3">SNUC 1231</strain>
    </source>
</reference>
<dbReference type="InterPro" id="IPR000182">
    <property type="entry name" value="GNAT_dom"/>
</dbReference>
<feature type="domain" description="N-acetyltransferase" evidence="1">
    <location>
        <begin position="23"/>
        <end position="166"/>
    </location>
</feature>
<dbReference type="PANTHER" id="PTHR43792">
    <property type="entry name" value="GNAT FAMILY, PUTATIVE (AFU_ORTHOLOGUE AFUA_3G00765)-RELATED-RELATED"/>
    <property type="match status" value="1"/>
</dbReference>
<evidence type="ECO:0000313" key="3">
    <source>
        <dbReference type="Proteomes" id="UP000241960"/>
    </source>
</evidence>
<protein>
    <submittedName>
        <fullName evidence="2">N-acetyltransferase</fullName>
    </submittedName>
</protein>
<dbReference type="AlphaFoldDB" id="A0A9Q6HMG0"/>
<comment type="caution">
    <text evidence="2">The sequence shown here is derived from an EMBL/GenBank/DDBJ whole genome shotgun (WGS) entry which is preliminary data.</text>
</comment>
<evidence type="ECO:0000259" key="1">
    <source>
        <dbReference type="PROSITE" id="PS51186"/>
    </source>
</evidence>
<dbReference type="InterPro" id="IPR016181">
    <property type="entry name" value="Acyl_CoA_acyltransferase"/>
</dbReference>
<dbReference type="InterPro" id="IPR051531">
    <property type="entry name" value="N-acetyltransferase"/>
</dbReference>
<accession>A0A9Q6HMG0</accession>
<sequence>MLMTKRLIMVKPDLKHADELFNIHSDLIATQFTPLTRHLTIEDTNQMIRNWIRYWDENNYGYFIFIDRCNGNVLGSGGAIKKEYFGDIFLNVYYRICPNYTGEGLAYEAMNKIIDWLKSNIDDKSKFIIRTDKNNVASIKLAKKLNFQYMSTRDNHLNCGDIFYIK</sequence>
<dbReference type="Gene3D" id="3.40.630.30">
    <property type="match status" value="1"/>
</dbReference>
<organism evidence="2 3">
    <name type="scientific">Staphylococcus succinus</name>
    <dbReference type="NCBI Taxonomy" id="61015"/>
    <lineage>
        <taxon>Bacteria</taxon>
        <taxon>Bacillati</taxon>
        <taxon>Bacillota</taxon>
        <taxon>Bacilli</taxon>
        <taxon>Bacillales</taxon>
        <taxon>Staphylococcaceae</taxon>
        <taxon>Staphylococcus</taxon>
    </lineage>
</organism>
<proteinExistence type="predicted"/>
<dbReference type="Pfam" id="PF13302">
    <property type="entry name" value="Acetyltransf_3"/>
    <property type="match status" value="1"/>
</dbReference>
<dbReference type="PANTHER" id="PTHR43792:SF13">
    <property type="entry name" value="ACETYLTRANSFERASE"/>
    <property type="match status" value="1"/>
</dbReference>
<evidence type="ECO:0000313" key="2">
    <source>
        <dbReference type="EMBL" id="PTI74019.1"/>
    </source>
</evidence>
<dbReference type="GO" id="GO:0016747">
    <property type="term" value="F:acyltransferase activity, transferring groups other than amino-acyl groups"/>
    <property type="evidence" value="ECO:0007669"/>
    <property type="project" value="InterPro"/>
</dbReference>
<dbReference type="Proteomes" id="UP000241960">
    <property type="component" value="Unassembled WGS sequence"/>
</dbReference>
<gene>
    <name evidence="2" type="ORF">BU058_12140</name>
</gene>
<name>A0A9Q6HMG0_9STAP</name>
<dbReference type="SUPFAM" id="SSF55729">
    <property type="entry name" value="Acyl-CoA N-acyltransferases (Nat)"/>
    <property type="match status" value="1"/>
</dbReference>
<dbReference type="EMBL" id="PZFQ01000052">
    <property type="protein sequence ID" value="PTI74019.1"/>
    <property type="molecule type" value="Genomic_DNA"/>
</dbReference>
<dbReference type="RefSeq" id="WP_107545365.1">
    <property type="nucleotide sequence ID" value="NZ_PZFQ01000052.1"/>
</dbReference>
<dbReference type="PROSITE" id="PS51186">
    <property type="entry name" value="GNAT"/>
    <property type="match status" value="1"/>
</dbReference>